<protein>
    <submittedName>
        <fullName evidence="1">DUF6477 family protein</fullName>
    </submittedName>
</protein>
<reference evidence="2" key="1">
    <citation type="journal article" date="2019" name="Int. J. Syst. Evol. Microbiol.">
        <title>The Global Catalogue of Microorganisms (GCM) 10K type strain sequencing project: providing services to taxonomists for standard genome sequencing and annotation.</title>
        <authorList>
            <consortium name="The Broad Institute Genomics Platform"/>
            <consortium name="The Broad Institute Genome Sequencing Center for Infectious Disease"/>
            <person name="Wu L."/>
            <person name="Ma J."/>
        </authorList>
    </citation>
    <scope>NUCLEOTIDE SEQUENCE [LARGE SCALE GENOMIC DNA]</scope>
    <source>
        <strain evidence="2">CGMCC 4.7242</strain>
    </source>
</reference>
<organism evidence="1 2">
    <name type="scientific">Halodurantibacterium flavum</name>
    <dbReference type="NCBI Taxonomy" id="1382802"/>
    <lineage>
        <taxon>Bacteria</taxon>
        <taxon>Pseudomonadati</taxon>
        <taxon>Pseudomonadota</taxon>
        <taxon>Alphaproteobacteria</taxon>
        <taxon>Rhodobacterales</taxon>
        <taxon>Paracoccaceae</taxon>
        <taxon>Halodurantibacterium</taxon>
    </lineage>
</organism>
<evidence type="ECO:0000313" key="1">
    <source>
        <dbReference type="EMBL" id="MFD1912494.1"/>
    </source>
</evidence>
<dbReference type="Proteomes" id="UP001597353">
    <property type="component" value="Unassembled WGS sequence"/>
</dbReference>
<keyword evidence="2" id="KW-1185">Reference proteome</keyword>
<comment type="caution">
    <text evidence="1">The sequence shown here is derived from an EMBL/GenBank/DDBJ whole genome shotgun (WGS) entry which is preliminary data.</text>
</comment>
<dbReference type="RefSeq" id="WP_390261142.1">
    <property type="nucleotide sequence ID" value="NZ_JBHUGH010000006.1"/>
</dbReference>
<dbReference type="InterPro" id="IPR045516">
    <property type="entry name" value="DUF6477"/>
</dbReference>
<proteinExistence type="predicted"/>
<gene>
    <name evidence="1" type="ORF">ACFSGJ_09745</name>
</gene>
<sequence>MSQIDIAAFAGLDVLEVLQTLRRPPLLIRTARIGTADYRRTRDLRRLLRIVGELPGPVRALELLLEAEARLDEQRRADDGCYDLLRHVGVMIAILCEARLLPRPALPQKPLSLQRDTGAGPARLRLVS</sequence>
<accession>A0ABW4S4G5</accession>
<dbReference type="EMBL" id="JBHUGH010000006">
    <property type="protein sequence ID" value="MFD1912494.1"/>
    <property type="molecule type" value="Genomic_DNA"/>
</dbReference>
<dbReference type="Pfam" id="PF20083">
    <property type="entry name" value="DUF6477"/>
    <property type="match status" value="1"/>
</dbReference>
<evidence type="ECO:0000313" key="2">
    <source>
        <dbReference type="Proteomes" id="UP001597353"/>
    </source>
</evidence>
<name>A0ABW4S4G5_9RHOB</name>